<comment type="caution">
    <text evidence="2">The sequence shown here is derived from an EMBL/GenBank/DDBJ whole genome shotgun (WGS) entry which is preliminary data.</text>
</comment>
<accession>A0AAW0ACD7</accession>
<evidence type="ECO:0000313" key="2">
    <source>
        <dbReference type="EMBL" id="KAK7006325.1"/>
    </source>
</evidence>
<feature type="region of interest" description="Disordered" evidence="1">
    <location>
        <begin position="95"/>
        <end position="118"/>
    </location>
</feature>
<evidence type="ECO:0000256" key="1">
    <source>
        <dbReference type="SAM" id="MobiDB-lite"/>
    </source>
</evidence>
<protein>
    <submittedName>
        <fullName evidence="2">Uncharacterized protein</fullName>
    </submittedName>
</protein>
<dbReference type="AlphaFoldDB" id="A0AAW0ACD7"/>
<proteinExistence type="predicted"/>
<gene>
    <name evidence="2" type="ORF">R3P38DRAFT_3214371</name>
</gene>
<dbReference type="Proteomes" id="UP001362999">
    <property type="component" value="Unassembled WGS sequence"/>
</dbReference>
<dbReference type="EMBL" id="JAWWNJ010000076">
    <property type="protein sequence ID" value="KAK7006325.1"/>
    <property type="molecule type" value="Genomic_DNA"/>
</dbReference>
<name>A0AAW0ACD7_9AGAR</name>
<organism evidence="2 3">
    <name type="scientific">Favolaschia claudopus</name>
    <dbReference type="NCBI Taxonomy" id="2862362"/>
    <lineage>
        <taxon>Eukaryota</taxon>
        <taxon>Fungi</taxon>
        <taxon>Dikarya</taxon>
        <taxon>Basidiomycota</taxon>
        <taxon>Agaricomycotina</taxon>
        <taxon>Agaricomycetes</taxon>
        <taxon>Agaricomycetidae</taxon>
        <taxon>Agaricales</taxon>
        <taxon>Marasmiineae</taxon>
        <taxon>Mycenaceae</taxon>
        <taxon>Favolaschia</taxon>
    </lineage>
</organism>
<evidence type="ECO:0000313" key="3">
    <source>
        <dbReference type="Proteomes" id="UP001362999"/>
    </source>
</evidence>
<feature type="region of interest" description="Disordered" evidence="1">
    <location>
        <begin position="215"/>
        <end position="246"/>
    </location>
</feature>
<reference evidence="2 3" key="1">
    <citation type="journal article" date="2024" name="J Genomics">
        <title>Draft genome sequencing and assembly of Favolaschia claudopus CIRM-BRFM 2984 isolated from oak limbs.</title>
        <authorList>
            <person name="Navarro D."/>
            <person name="Drula E."/>
            <person name="Chaduli D."/>
            <person name="Cazenave R."/>
            <person name="Ahrendt S."/>
            <person name="Wang J."/>
            <person name="Lipzen A."/>
            <person name="Daum C."/>
            <person name="Barry K."/>
            <person name="Grigoriev I.V."/>
            <person name="Favel A."/>
            <person name="Rosso M.N."/>
            <person name="Martin F."/>
        </authorList>
    </citation>
    <scope>NUCLEOTIDE SEQUENCE [LARGE SCALE GENOMIC DNA]</scope>
    <source>
        <strain evidence="2 3">CIRM-BRFM 2984</strain>
    </source>
</reference>
<keyword evidence="3" id="KW-1185">Reference proteome</keyword>
<sequence length="246" mass="26769">MSADWPDRLYISTCSLRSAKIVELTRAFSCSVVLLRVCRGCSNDGVLPRPDTVAGSSRYVNPKSPAPLASIETDANQSIGSAGLSEMLSVHPSSRRTSASTLCRPAPPPSTRTSGHCPHHPGLIDLEPCLPSSPPTPPPSPRLHPHLYFTSASPRSSALSSHPHGASAYRLALVSFRLARYLAHLPPPLRHFCISTTTLEKRFLWAGVCDTAPDPVSLPREDDRDDMPTSLQEEGGRRWGRGRYME</sequence>